<name>A0A2P2PCN9_RHIMU</name>
<evidence type="ECO:0000313" key="1">
    <source>
        <dbReference type="EMBL" id="MBX52510.1"/>
    </source>
</evidence>
<reference evidence="1" key="1">
    <citation type="submission" date="2018-02" db="EMBL/GenBank/DDBJ databases">
        <title>Rhizophora mucronata_Transcriptome.</title>
        <authorList>
            <person name="Meera S.P."/>
            <person name="Sreeshan A."/>
            <person name="Augustine A."/>
        </authorList>
    </citation>
    <scope>NUCLEOTIDE SEQUENCE</scope>
    <source>
        <tissue evidence="1">Leaf</tissue>
    </source>
</reference>
<accession>A0A2P2PCN9</accession>
<dbReference type="EMBL" id="GGEC01072026">
    <property type="protein sequence ID" value="MBX52510.1"/>
    <property type="molecule type" value="Transcribed_RNA"/>
</dbReference>
<protein>
    <submittedName>
        <fullName evidence="1">Uncharacterized protein</fullName>
    </submittedName>
</protein>
<sequence length="39" mass="4513">MGKRQSRAKNGKIIPINFCTLNYWLPIQSLIQSKHLNSN</sequence>
<proteinExistence type="predicted"/>
<dbReference type="AlphaFoldDB" id="A0A2P2PCN9"/>
<organism evidence="1">
    <name type="scientific">Rhizophora mucronata</name>
    <name type="common">Asiatic mangrove</name>
    <dbReference type="NCBI Taxonomy" id="61149"/>
    <lineage>
        <taxon>Eukaryota</taxon>
        <taxon>Viridiplantae</taxon>
        <taxon>Streptophyta</taxon>
        <taxon>Embryophyta</taxon>
        <taxon>Tracheophyta</taxon>
        <taxon>Spermatophyta</taxon>
        <taxon>Magnoliopsida</taxon>
        <taxon>eudicotyledons</taxon>
        <taxon>Gunneridae</taxon>
        <taxon>Pentapetalae</taxon>
        <taxon>rosids</taxon>
        <taxon>fabids</taxon>
        <taxon>Malpighiales</taxon>
        <taxon>Rhizophoraceae</taxon>
        <taxon>Rhizophora</taxon>
    </lineage>
</organism>